<feature type="transmembrane region" description="Helical" evidence="1">
    <location>
        <begin position="12"/>
        <end position="28"/>
    </location>
</feature>
<gene>
    <name evidence="2" type="ORF">L1967_09230</name>
</gene>
<keyword evidence="1" id="KW-0472">Membrane</keyword>
<keyword evidence="1" id="KW-0812">Transmembrane</keyword>
<keyword evidence="1" id="KW-1133">Transmembrane helix</keyword>
<dbReference type="EMBL" id="JAKHSK010000011">
    <property type="protein sequence ID" value="MCL6218477.1"/>
    <property type="molecule type" value="Genomic_DNA"/>
</dbReference>
<keyword evidence="3" id="KW-1185">Reference proteome</keyword>
<dbReference type="Proteomes" id="UP001139521">
    <property type="component" value="Unassembled WGS sequence"/>
</dbReference>
<comment type="caution">
    <text evidence="2">The sequence shown here is derived from an EMBL/GenBank/DDBJ whole genome shotgun (WGS) entry which is preliminary data.</text>
</comment>
<dbReference type="RefSeq" id="WP_249601374.1">
    <property type="nucleotide sequence ID" value="NZ_JAKHSK010000011.1"/>
</dbReference>
<protein>
    <submittedName>
        <fullName evidence="2">Uncharacterized protein</fullName>
    </submittedName>
</protein>
<proteinExistence type="predicted"/>
<name>A0A9X2CPV7_9FLAO</name>
<evidence type="ECO:0000313" key="3">
    <source>
        <dbReference type="Proteomes" id="UP001139521"/>
    </source>
</evidence>
<reference evidence="2" key="1">
    <citation type="submission" date="2022-01" db="EMBL/GenBank/DDBJ databases">
        <title>Genome sequencing of Zunongwangia sp. M21534 genome.</title>
        <authorList>
            <person name="Chen Y."/>
            <person name="Dong C."/>
            <person name="Shao Z."/>
        </authorList>
    </citation>
    <scope>NUCLEOTIDE SEQUENCE</scope>
    <source>
        <strain evidence="2">MCCC M21534</strain>
    </source>
</reference>
<evidence type="ECO:0000256" key="1">
    <source>
        <dbReference type="SAM" id="Phobius"/>
    </source>
</evidence>
<accession>A0A9X2CPV7</accession>
<sequence length="195" mass="23132">MKKRTKSVLKYLLEFLVVAFGVFLGIYINEWQKENNLNSEKEKSINYIKKEIAQNREQLQTAIEYHKFIAQELDSISEHLTMEDFYKTYLQNNKFQYNQIKGWRGIYVARVEQTAFESAKLSGIIKEYDFKDLQNITKIYNIQDTYNNFGISLTNRMLNTNSSSKVVDIYIVIQLITTDLLSYEQELLEEIDKFL</sequence>
<organism evidence="2 3">
    <name type="scientific">Zunongwangia pacifica</name>
    <dbReference type="NCBI Taxonomy" id="2911062"/>
    <lineage>
        <taxon>Bacteria</taxon>
        <taxon>Pseudomonadati</taxon>
        <taxon>Bacteroidota</taxon>
        <taxon>Flavobacteriia</taxon>
        <taxon>Flavobacteriales</taxon>
        <taxon>Flavobacteriaceae</taxon>
        <taxon>Zunongwangia</taxon>
    </lineage>
</organism>
<dbReference type="AlphaFoldDB" id="A0A9X2CPV7"/>
<evidence type="ECO:0000313" key="2">
    <source>
        <dbReference type="EMBL" id="MCL6218477.1"/>
    </source>
</evidence>